<dbReference type="Pfam" id="PF00350">
    <property type="entry name" value="Dynamin_N"/>
    <property type="match status" value="1"/>
</dbReference>
<comment type="subcellular location">
    <subcellularLocation>
        <location evidence="1">Membrane</location>
    </subcellularLocation>
</comment>
<evidence type="ECO:0000256" key="4">
    <source>
        <dbReference type="ARBA" id="ARBA00023134"/>
    </source>
</evidence>
<dbReference type="EMBL" id="JALBUF010000002">
    <property type="protein sequence ID" value="MCI0182807.1"/>
    <property type="molecule type" value="Genomic_DNA"/>
</dbReference>
<dbReference type="Gene3D" id="3.40.50.300">
    <property type="entry name" value="P-loop containing nucleotide triphosphate hydrolases"/>
    <property type="match status" value="1"/>
</dbReference>
<proteinExistence type="predicted"/>
<dbReference type="AlphaFoldDB" id="A0A9X1V7W2"/>
<keyword evidence="8" id="KW-1185">Reference proteome</keyword>
<dbReference type="InterPro" id="IPR027417">
    <property type="entry name" value="P-loop_NTPase"/>
</dbReference>
<keyword evidence="4" id="KW-0342">GTP-binding</keyword>
<evidence type="ECO:0000313" key="7">
    <source>
        <dbReference type="EMBL" id="MCI0182807.1"/>
    </source>
</evidence>
<dbReference type="GO" id="GO:0008053">
    <property type="term" value="P:mitochondrial fusion"/>
    <property type="evidence" value="ECO:0007669"/>
    <property type="project" value="TreeGrafter"/>
</dbReference>
<dbReference type="InterPro" id="IPR045063">
    <property type="entry name" value="Dynamin_N"/>
</dbReference>
<evidence type="ECO:0000259" key="6">
    <source>
        <dbReference type="Pfam" id="PF00350"/>
    </source>
</evidence>
<dbReference type="GO" id="GO:0005525">
    <property type="term" value="F:GTP binding"/>
    <property type="evidence" value="ECO:0007669"/>
    <property type="project" value="UniProtKB-KW"/>
</dbReference>
<gene>
    <name evidence="7" type="primary">der_1</name>
    <name evidence="7" type="ORF">MM817_01076</name>
</gene>
<name>A0A9X1V7W2_9BACL</name>
<evidence type="ECO:0000256" key="2">
    <source>
        <dbReference type="ARBA" id="ARBA00022741"/>
    </source>
</evidence>
<dbReference type="PANTHER" id="PTHR10465">
    <property type="entry name" value="TRANSMEMBRANE GTPASE FZO1"/>
    <property type="match status" value="1"/>
</dbReference>
<feature type="domain" description="Dynamin N-terminal" evidence="6">
    <location>
        <begin position="53"/>
        <end position="205"/>
    </location>
</feature>
<organism evidence="7 8">
    <name type="scientific">Sulfoacidibacillus ferrooxidans</name>
    <dbReference type="NCBI Taxonomy" id="2005001"/>
    <lineage>
        <taxon>Bacteria</taxon>
        <taxon>Bacillati</taxon>
        <taxon>Bacillota</taxon>
        <taxon>Bacilli</taxon>
        <taxon>Bacillales</taxon>
        <taxon>Alicyclobacillaceae</taxon>
        <taxon>Sulfoacidibacillus</taxon>
    </lineage>
</organism>
<keyword evidence="5" id="KW-0472">Membrane</keyword>
<evidence type="ECO:0000313" key="8">
    <source>
        <dbReference type="Proteomes" id="UP001139263"/>
    </source>
</evidence>
<dbReference type="InterPro" id="IPR027094">
    <property type="entry name" value="Mitofusin_fam"/>
</dbReference>
<dbReference type="CDD" id="cd09912">
    <property type="entry name" value="DLP_2"/>
    <property type="match status" value="1"/>
</dbReference>
<evidence type="ECO:0000256" key="3">
    <source>
        <dbReference type="ARBA" id="ARBA00022801"/>
    </source>
</evidence>
<accession>A0A9X1V7W2</accession>
<dbReference type="PANTHER" id="PTHR10465:SF0">
    <property type="entry name" value="SARCALUMENIN"/>
    <property type="match status" value="1"/>
</dbReference>
<dbReference type="RefSeq" id="WP_241712413.1">
    <property type="nucleotide sequence ID" value="NZ_JALBUF010000002.1"/>
</dbReference>
<comment type="caution">
    <text evidence="7">The sequence shown here is derived from an EMBL/GenBank/DDBJ whole genome shotgun (WGS) entry which is preliminary data.</text>
</comment>
<evidence type="ECO:0000256" key="5">
    <source>
        <dbReference type="ARBA" id="ARBA00023136"/>
    </source>
</evidence>
<keyword evidence="3" id="KW-0378">Hydrolase</keyword>
<evidence type="ECO:0000256" key="1">
    <source>
        <dbReference type="ARBA" id="ARBA00004370"/>
    </source>
</evidence>
<protein>
    <submittedName>
        <fullName evidence="7">GTPase Der</fullName>
    </submittedName>
</protein>
<dbReference type="SUPFAM" id="SSF52540">
    <property type="entry name" value="P-loop containing nucleoside triphosphate hydrolases"/>
    <property type="match status" value="1"/>
</dbReference>
<dbReference type="GO" id="GO:0003924">
    <property type="term" value="F:GTPase activity"/>
    <property type="evidence" value="ECO:0007669"/>
    <property type="project" value="InterPro"/>
</dbReference>
<reference evidence="7" key="1">
    <citation type="submission" date="2022-03" db="EMBL/GenBank/DDBJ databases">
        <title>Draft Genome Sequence of Firmicute Strain S0AB, a Heterotrophic Iron/Sulfur-Oxidizing Extreme Acidophile.</title>
        <authorList>
            <person name="Vergara E."/>
            <person name="Pakostova E."/>
            <person name="Johnson D.B."/>
            <person name="Holmes D.S."/>
        </authorList>
    </citation>
    <scope>NUCLEOTIDE SEQUENCE</scope>
    <source>
        <strain evidence="7">S0AB</strain>
    </source>
</reference>
<dbReference type="Proteomes" id="UP001139263">
    <property type="component" value="Unassembled WGS sequence"/>
</dbReference>
<sequence>MPTDEVTKMHDLTGLLPIVHRLRSSFATKHDEERVERSDLIAQKWMNGQVVLAFAGHFSAGKSTLINTILDVSLLPSSPLPTSANVVHVEYGYPHAEALTANGDVIEISDLSDEIGKLCRDGDRIDEVRIYDDIPYLQDGFVLIDTPGVDSTDPRHAEHTHQIVYLADLIVYVADYNHVLSDMNLSFLRKQIDMGKRVVLVVNQIDKHNDFELSFDEFKAGIERALEEWQIASCIVYYVSALDPEFPDNQLVVLRDQLPELARSSQTFERGAADLQSLIAEHDAWLIEQDNLSSQEMSLATARQVLDQYQIIEKQMEEERTKKLERVQAFVGKLTSTIMQAIIMPYETTELAVAYIESLSDHFKVGLFSTAAKVEAERQRRLKTFLADVKVRVESGIELHMKQAAMQVARDEGVLTTLAGDGFASLEGFGDESLMESCIAQGARRDREYGYQYAKHVEQSIRDHYVMKAHRLGKDLESGLTEKFALEQRELTEQLAELHSTYEVALQVVEMATKREQWIASLRALLIADEQGEGK</sequence>
<keyword evidence="2" id="KW-0547">Nucleotide-binding</keyword>
<dbReference type="GO" id="GO:0016020">
    <property type="term" value="C:membrane"/>
    <property type="evidence" value="ECO:0007669"/>
    <property type="project" value="UniProtKB-SubCell"/>
</dbReference>